<dbReference type="AlphaFoldDB" id="A0A1J5BA48"/>
<proteinExistence type="inferred from homology"/>
<evidence type="ECO:0000256" key="7">
    <source>
        <dbReference type="ARBA" id="ARBA00022692"/>
    </source>
</evidence>
<dbReference type="GO" id="GO:0008360">
    <property type="term" value="P:regulation of cell shape"/>
    <property type="evidence" value="ECO:0007669"/>
    <property type="project" value="UniProtKB-KW"/>
</dbReference>
<evidence type="ECO:0000256" key="6">
    <source>
        <dbReference type="ARBA" id="ARBA00022679"/>
    </source>
</evidence>
<reference evidence="22 23" key="1">
    <citation type="journal article" date="2016" name="Environ. Microbiol.">
        <title>Genomic resolution of a cold subsurface aquifer community provides metabolic insights for novel microbes adapted to high CO concentrations.</title>
        <authorList>
            <person name="Probst A.J."/>
            <person name="Castelle C.J."/>
            <person name="Singh A."/>
            <person name="Brown C.T."/>
            <person name="Anantharaman K."/>
            <person name="Sharon I."/>
            <person name="Hug L.A."/>
            <person name="Burstein D."/>
            <person name="Emerson J.B."/>
            <person name="Thomas B.C."/>
            <person name="Banfield J.F."/>
        </authorList>
    </citation>
    <scope>NUCLEOTIDE SEQUENCE [LARGE SCALE GENOMIC DNA]</scope>
    <source>
        <strain evidence="22">CG2_30_44_31</strain>
    </source>
</reference>
<evidence type="ECO:0000256" key="15">
    <source>
        <dbReference type="ARBA" id="ARBA00033270"/>
    </source>
</evidence>
<evidence type="ECO:0000256" key="9">
    <source>
        <dbReference type="ARBA" id="ARBA00022984"/>
    </source>
</evidence>
<keyword evidence="13" id="KW-0961">Cell wall biogenesis/degradation</keyword>
<keyword evidence="3" id="KW-1003">Cell membrane</keyword>
<dbReference type="GO" id="GO:0009252">
    <property type="term" value="P:peptidoglycan biosynthetic process"/>
    <property type="evidence" value="ECO:0007669"/>
    <property type="project" value="UniProtKB-KW"/>
</dbReference>
<evidence type="ECO:0000313" key="22">
    <source>
        <dbReference type="EMBL" id="OIP03824.1"/>
    </source>
</evidence>
<evidence type="ECO:0000256" key="13">
    <source>
        <dbReference type="ARBA" id="ARBA00023316"/>
    </source>
</evidence>
<evidence type="ECO:0000256" key="20">
    <source>
        <dbReference type="ARBA" id="ARBA00049902"/>
    </source>
</evidence>
<evidence type="ECO:0000256" key="19">
    <source>
        <dbReference type="ARBA" id="ARBA00044770"/>
    </source>
</evidence>
<sequence length="365" mass="39976">MLKNFTKPKKPNFSLFILVLVLTLFGIVMVYSASVFEAWQIYADKYHFLTAQLLWFGIGLLSLLLTTFIPLNLIKKTAGIFFSLTLVLLVLVLIPGIGNTALGARRWINIGGFGLQPTELAKLSLSIYLSAWLIKHRSFWSYLLILGLVLGLIMLQPDLGTAIIIIFTSVMVYYVSGANWFYLFAVGIFGSLSGLALILTSSYRKARLLTFLNPTLDPLGSSYHIRQALITIGSGGLFGLGLGQSRQKYQFLPQVTTDSIFAVIAEELGFIGAALLIILFLVLVFKAFKIARSAVDDFSKLLATAIASWLAIQITVNLAAMLALIPLTGVPLPFISYGGSSLIVNLTAVGLLLNISRYQLNPKKK</sequence>
<comment type="pathway">
    <text evidence="2">Cell wall biogenesis; peptidoglycan biosynthesis.</text>
</comment>
<dbReference type="PANTHER" id="PTHR30474">
    <property type="entry name" value="CELL CYCLE PROTEIN"/>
    <property type="match status" value="1"/>
</dbReference>
<gene>
    <name evidence="22" type="ORF">AUK18_01185</name>
</gene>
<dbReference type="Proteomes" id="UP000183605">
    <property type="component" value="Unassembled WGS sequence"/>
</dbReference>
<evidence type="ECO:0000256" key="3">
    <source>
        <dbReference type="ARBA" id="ARBA00022475"/>
    </source>
</evidence>
<dbReference type="GO" id="GO:0015648">
    <property type="term" value="F:lipid-linked peptidoglycan transporter activity"/>
    <property type="evidence" value="ECO:0007669"/>
    <property type="project" value="TreeGrafter"/>
</dbReference>
<feature type="transmembrane region" description="Helical" evidence="21">
    <location>
        <begin position="80"/>
        <end position="98"/>
    </location>
</feature>
<comment type="subcellular location">
    <subcellularLocation>
        <location evidence="1">Cell membrane</location>
        <topology evidence="1">Multi-pass membrane protein</topology>
    </subcellularLocation>
</comment>
<dbReference type="InterPro" id="IPR013437">
    <property type="entry name" value="FtsW"/>
</dbReference>
<feature type="transmembrane region" description="Helical" evidence="21">
    <location>
        <begin position="306"/>
        <end position="328"/>
    </location>
</feature>
<feature type="transmembrane region" description="Helical" evidence="21">
    <location>
        <begin position="53"/>
        <end position="73"/>
    </location>
</feature>
<evidence type="ECO:0000256" key="17">
    <source>
        <dbReference type="ARBA" id="ARBA00041185"/>
    </source>
</evidence>
<feature type="transmembrane region" description="Helical" evidence="21">
    <location>
        <begin position="260"/>
        <end position="285"/>
    </location>
</feature>
<comment type="caution">
    <text evidence="22">The sequence shown here is derived from an EMBL/GenBank/DDBJ whole genome shotgun (WGS) entry which is preliminary data.</text>
</comment>
<feature type="transmembrane region" description="Helical" evidence="21">
    <location>
        <begin position="12"/>
        <end position="33"/>
    </location>
</feature>
<protein>
    <recommendedName>
        <fullName evidence="17">Probable peptidoglycan glycosyltransferase FtsW</fullName>
        <ecNumber evidence="19">2.4.99.28</ecNumber>
    </recommendedName>
    <alternativeName>
        <fullName evidence="18">Cell division protein FtsW</fullName>
    </alternativeName>
    <alternativeName>
        <fullName evidence="15">Cell wall polymerase</fullName>
    </alternativeName>
    <alternativeName>
        <fullName evidence="14">Peptidoglycan polymerase</fullName>
    </alternativeName>
</protein>
<keyword evidence="4" id="KW-0132">Cell division</keyword>
<evidence type="ECO:0000256" key="12">
    <source>
        <dbReference type="ARBA" id="ARBA00023306"/>
    </source>
</evidence>
<feature type="transmembrane region" description="Helical" evidence="21">
    <location>
        <begin position="180"/>
        <end position="203"/>
    </location>
</feature>
<keyword evidence="10 21" id="KW-1133">Transmembrane helix</keyword>
<evidence type="ECO:0000256" key="10">
    <source>
        <dbReference type="ARBA" id="ARBA00022989"/>
    </source>
</evidence>
<dbReference type="NCBIfam" id="TIGR02614">
    <property type="entry name" value="ftsW"/>
    <property type="match status" value="1"/>
</dbReference>
<dbReference type="Pfam" id="PF01098">
    <property type="entry name" value="FTSW_RODA_SPOVE"/>
    <property type="match status" value="1"/>
</dbReference>
<evidence type="ECO:0000256" key="18">
    <source>
        <dbReference type="ARBA" id="ARBA00041418"/>
    </source>
</evidence>
<comment type="similarity">
    <text evidence="16">Belongs to the SEDS family. FtsW subfamily.</text>
</comment>
<dbReference type="GO" id="GO:0071555">
    <property type="term" value="P:cell wall organization"/>
    <property type="evidence" value="ECO:0007669"/>
    <property type="project" value="UniProtKB-KW"/>
</dbReference>
<evidence type="ECO:0000256" key="5">
    <source>
        <dbReference type="ARBA" id="ARBA00022676"/>
    </source>
</evidence>
<keyword evidence="6" id="KW-0808">Transferase</keyword>
<keyword evidence="7 21" id="KW-0812">Transmembrane</keyword>
<name>A0A1J5BA48_9BACT</name>
<keyword evidence="5" id="KW-0328">Glycosyltransferase</keyword>
<evidence type="ECO:0000256" key="8">
    <source>
        <dbReference type="ARBA" id="ARBA00022960"/>
    </source>
</evidence>
<evidence type="ECO:0000256" key="16">
    <source>
        <dbReference type="ARBA" id="ARBA00038053"/>
    </source>
</evidence>
<evidence type="ECO:0000256" key="14">
    <source>
        <dbReference type="ARBA" id="ARBA00032370"/>
    </source>
</evidence>
<dbReference type="GO" id="GO:0005886">
    <property type="term" value="C:plasma membrane"/>
    <property type="evidence" value="ECO:0007669"/>
    <property type="project" value="UniProtKB-SubCell"/>
</dbReference>
<keyword evidence="11 21" id="KW-0472">Membrane</keyword>
<dbReference type="GO" id="GO:0008955">
    <property type="term" value="F:peptidoglycan glycosyltransferase activity"/>
    <property type="evidence" value="ECO:0007669"/>
    <property type="project" value="UniProtKB-EC"/>
</dbReference>
<dbReference type="EMBL" id="MNXQ01000023">
    <property type="protein sequence ID" value="OIP03824.1"/>
    <property type="molecule type" value="Genomic_DNA"/>
</dbReference>
<dbReference type="PANTHER" id="PTHR30474:SF2">
    <property type="entry name" value="PEPTIDOGLYCAN GLYCOSYLTRANSFERASE FTSW-RELATED"/>
    <property type="match status" value="1"/>
</dbReference>
<comment type="catalytic activity">
    <reaction evidence="20">
        <text>[GlcNAc-(1-&gt;4)-Mur2Ac(oyl-L-Ala-gamma-D-Glu-L-Lys-D-Ala-D-Ala)](n)-di-trans,octa-cis-undecaprenyl diphosphate + beta-D-GlcNAc-(1-&gt;4)-Mur2Ac(oyl-L-Ala-gamma-D-Glu-L-Lys-D-Ala-D-Ala)-di-trans,octa-cis-undecaprenyl diphosphate = [GlcNAc-(1-&gt;4)-Mur2Ac(oyl-L-Ala-gamma-D-Glu-L-Lys-D-Ala-D-Ala)](n+1)-di-trans,octa-cis-undecaprenyl diphosphate + di-trans,octa-cis-undecaprenyl diphosphate + H(+)</text>
        <dbReference type="Rhea" id="RHEA:23708"/>
        <dbReference type="Rhea" id="RHEA-COMP:9602"/>
        <dbReference type="Rhea" id="RHEA-COMP:9603"/>
        <dbReference type="ChEBI" id="CHEBI:15378"/>
        <dbReference type="ChEBI" id="CHEBI:58405"/>
        <dbReference type="ChEBI" id="CHEBI:60033"/>
        <dbReference type="ChEBI" id="CHEBI:78435"/>
        <dbReference type="EC" id="2.4.99.28"/>
    </reaction>
</comment>
<accession>A0A1J5BA48</accession>
<dbReference type="GO" id="GO:0032153">
    <property type="term" value="C:cell division site"/>
    <property type="evidence" value="ECO:0007669"/>
    <property type="project" value="TreeGrafter"/>
</dbReference>
<dbReference type="InterPro" id="IPR001182">
    <property type="entry name" value="FtsW/RodA"/>
</dbReference>
<dbReference type="GO" id="GO:0051301">
    <property type="term" value="P:cell division"/>
    <property type="evidence" value="ECO:0007669"/>
    <property type="project" value="UniProtKB-KW"/>
</dbReference>
<feature type="transmembrane region" description="Helical" evidence="21">
    <location>
        <begin position="334"/>
        <end position="355"/>
    </location>
</feature>
<keyword evidence="8" id="KW-0133">Cell shape</keyword>
<evidence type="ECO:0000256" key="1">
    <source>
        <dbReference type="ARBA" id="ARBA00004651"/>
    </source>
</evidence>
<feature type="transmembrane region" description="Helical" evidence="21">
    <location>
        <begin position="141"/>
        <end position="174"/>
    </location>
</feature>
<keyword evidence="12" id="KW-0131">Cell cycle</keyword>
<evidence type="ECO:0000256" key="4">
    <source>
        <dbReference type="ARBA" id="ARBA00022618"/>
    </source>
</evidence>
<evidence type="ECO:0000313" key="23">
    <source>
        <dbReference type="Proteomes" id="UP000183605"/>
    </source>
</evidence>
<dbReference type="EC" id="2.4.99.28" evidence="19"/>
<organism evidence="22 23">
    <name type="scientific">Candidatus Beckwithbacteria bacterium CG2_30_44_31</name>
    <dbReference type="NCBI Taxonomy" id="1805035"/>
    <lineage>
        <taxon>Bacteria</taxon>
        <taxon>Candidatus Beckwithiibacteriota</taxon>
    </lineage>
</organism>
<evidence type="ECO:0000256" key="21">
    <source>
        <dbReference type="SAM" id="Phobius"/>
    </source>
</evidence>
<keyword evidence="9" id="KW-0573">Peptidoglycan synthesis</keyword>
<evidence type="ECO:0000256" key="11">
    <source>
        <dbReference type="ARBA" id="ARBA00023136"/>
    </source>
</evidence>
<evidence type="ECO:0000256" key="2">
    <source>
        <dbReference type="ARBA" id="ARBA00004752"/>
    </source>
</evidence>